<dbReference type="Pfam" id="PF04397">
    <property type="entry name" value="LytTR"/>
    <property type="match status" value="1"/>
</dbReference>
<proteinExistence type="predicted"/>
<protein>
    <submittedName>
        <fullName evidence="5">Two component transcriptional regulator, LytTR family</fullName>
    </submittedName>
</protein>
<dbReference type="RefSeq" id="WP_073354526.1">
    <property type="nucleotide sequence ID" value="NZ_FQUZ01000005.1"/>
</dbReference>
<dbReference type="Pfam" id="PF00072">
    <property type="entry name" value="Response_reg"/>
    <property type="match status" value="1"/>
</dbReference>
<organism evidence="5 6">
    <name type="scientific">Lampropedia hyalina DSM 16112</name>
    <dbReference type="NCBI Taxonomy" id="1122156"/>
    <lineage>
        <taxon>Bacteria</taxon>
        <taxon>Pseudomonadati</taxon>
        <taxon>Pseudomonadota</taxon>
        <taxon>Betaproteobacteria</taxon>
        <taxon>Burkholderiales</taxon>
        <taxon>Comamonadaceae</taxon>
        <taxon>Lampropedia</taxon>
    </lineage>
</organism>
<reference evidence="5 6" key="1">
    <citation type="submission" date="2016-11" db="EMBL/GenBank/DDBJ databases">
        <authorList>
            <person name="Jaros S."/>
            <person name="Januszkiewicz K."/>
            <person name="Wedrychowicz H."/>
        </authorList>
    </citation>
    <scope>NUCLEOTIDE SEQUENCE [LARGE SCALE GENOMIC DNA]</scope>
    <source>
        <strain evidence="5 6">DSM 16112</strain>
    </source>
</reference>
<dbReference type="PROSITE" id="PS50110">
    <property type="entry name" value="RESPONSE_REGULATORY"/>
    <property type="match status" value="1"/>
</dbReference>
<keyword evidence="2" id="KW-0597">Phosphoprotein</keyword>
<evidence type="ECO:0000259" key="3">
    <source>
        <dbReference type="PROSITE" id="PS50110"/>
    </source>
</evidence>
<dbReference type="Proteomes" id="UP000184327">
    <property type="component" value="Unassembled WGS sequence"/>
</dbReference>
<dbReference type="STRING" id="1122156.SAMN02745117_00591"/>
<accession>A0A1M4V4W4</accession>
<dbReference type="SMART" id="SM00448">
    <property type="entry name" value="REC"/>
    <property type="match status" value="1"/>
</dbReference>
<dbReference type="PROSITE" id="PS50930">
    <property type="entry name" value="HTH_LYTTR"/>
    <property type="match status" value="1"/>
</dbReference>
<name>A0A1M4V4W4_9BURK</name>
<dbReference type="Gene3D" id="2.40.50.1020">
    <property type="entry name" value="LytTr DNA-binding domain"/>
    <property type="match status" value="1"/>
</dbReference>
<dbReference type="InterPro" id="IPR011006">
    <property type="entry name" value="CheY-like_superfamily"/>
</dbReference>
<keyword evidence="6" id="KW-1185">Reference proteome</keyword>
<dbReference type="PANTHER" id="PTHR48111:SF69">
    <property type="entry name" value="RESPONSE REGULATOR RECEIVER"/>
    <property type="match status" value="1"/>
</dbReference>
<sequence>MNILLADDEALARKRLRHLLEQCSGITRLHEAVSAEQVLERLRQSASDPVDILLLDIHMPGMNGVGLARQLRDSDHAPVVVFVTADPDFAVQAFDLAAADYLTKPVRLERLQQALQRAALLRGVAQRPSARAPTGQHFIPVHQHGGTERVALDSVLFCKAEQKYVSIHTPHKAYLYDGSLNELEAAHPQLFLRIHRNALATRQALRALHRTVDGNDTWLLSLHGTEECLSVSRRQLPAVRAAIQERTP</sequence>
<feature type="domain" description="Response regulatory" evidence="3">
    <location>
        <begin position="2"/>
        <end position="119"/>
    </location>
</feature>
<dbReference type="SMART" id="SM00850">
    <property type="entry name" value="LytTR"/>
    <property type="match status" value="1"/>
</dbReference>
<keyword evidence="1" id="KW-0238">DNA-binding</keyword>
<dbReference type="GO" id="GO:0005829">
    <property type="term" value="C:cytosol"/>
    <property type="evidence" value="ECO:0007669"/>
    <property type="project" value="TreeGrafter"/>
</dbReference>
<evidence type="ECO:0000256" key="1">
    <source>
        <dbReference type="ARBA" id="ARBA00023125"/>
    </source>
</evidence>
<evidence type="ECO:0000259" key="4">
    <source>
        <dbReference type="PROSITE" id="PS50930"/>
    </source>
</evidence>
<dbReference type="EMBL" id="FQUZ01000005">
    <property type="protein sequence ID" value="SHE63985.1"/>
    <property type="molecule type" value="Genomic_DNA"/>
</dbReference>
<dbReference type="AlphaFoldDB" id="A0A1M4V4W4"/>
<feature type="modified residue" description="4-aspartylphosphate" evidence="2">
    <location>
        <position position="56"/>
    </location>
</feature>
<dbReference type="GO" id="GO:0000976">
    <property type="term" value="F:transcription cis-regulatory region binding"/>
    <property type="evidence" value="ECO:0007669"/>
    <property type="project" value="TreeGrafter"/>
</dbReference>
<dbReference type="PANTHER" id="PTHR48111">
    <property type="entry name" value="REGULATOR OF RPOS"/>
    <property type="match status" value="1"/>
</dbReference>
<dbReference type="OrthoDB" id="236568at2"/>
<dbReference type="InterPro" id="IPR007492">
    <property type="entry name" value="LytTR_DNA-bd_dom"/>
</dbReference>
<evidence type="ECO:0000256" key="2">
    <source>
        <dbReference type="PROSITE-ProRule" id="PRU00169"/>
    </source>
</evidence>
<dbReference type="GO" id="GO:0000156">
    <property type="term" value="F:phosphorelay response regulator activity"/>
    <property type="evidence" value="ECO:0007669"/>
    <property type="project" value="TreeGrafter"/>
</dbReference>
<gene>
    <name evidence="5" type="ORF">SAMN02745117_00591</name>
</gene>
<dbReference type="InterPro" id="IPR001789">
    <property type="entry name" value="Sig_transdc_resp-reg_receiver"/>
</dbReference>
<evidence type="ECO:0000313" key="6">
    <source>
        <dbReference type="Proteomes" id="UP000184327"/>
    </source>
</evidence>
<evidence type="ECO:0000313" key="5">
    <source>
        <dbReference type="EMBL" id="SHE63985.1"/>
    </source>
</evidence>
<dbReference type="Gene3D" id="3.40.50.2300">
    <property type="match status" value="1"/>
</dbReference>
<feature type="domain" description="HTH LytTR-type" evidence="4">
    <location>
        <begin position="139"/>
        <end position="245"/>
    </location>
</feature>
<dbReference type="GO" id="GO:0006355">
    <property type="term" value="P:regulation of DNA-templated transcription"/>
    <property type="evidence" value="ECO:0007669"/>
    <property type="project" value="TreeGrafter"/>
</dbReference>
<dbReference type="SUPFAM" id="SSF52172">
    <property type="entry name" value="CheY-like"/>
    <property type="match status" value="1"/>
</dbReference>
<dbReference type="GO" id="GO:0032993">
    <property type="term" value="C:protein-DNA complex"/>
    <property type="evidence" value="ECO:0007669"/>
    <property type="project" value="TreeGrafter"/>
</dbReference>
<dbReference type="InterPro" id="IPR039420">
    <property type="entry name" value="WalR-like"/>
</dbReference>